<gene>
    <name evidence="9" type="ORF">BDW59DRAFT_157519</name>
</gene>
<protein>
    <recommendedName>
        <fullName evidence="11">Cytochrome P450</fullName>
    </recommendedName>
</protein>
<evidence type="ECO:0000256" key="3">
    <source>
        <dbReference type="ARBA" id="ARBA00022692"/>
    </source>
</evidence>
<dbReference type="InterPro" id="IPR036396">
    <property type="entry name" value="Cyt_P450_sf"/>
</dbReference>
<comment type="subcellular location">
    <subcellularLocation>
        <location evidence="1">Membrane</location>
    </subcellularLocation>
</comment>
<evidence type="ECO:0000256" key="4">
    <source>
        <dbReference type="ARBA" id="ARBA00022723"/>
    </source>
</evidence>
<dbReference type="InterPro" id="IPR001128">
    <property type="entry name" value="Cyt_P450"/>
</dbReference>
<evidence type="ECO:0008006" key="11">
    <source>
        <dbReference type="Google" id="ProtNLM"/>
    </source>
</evidence>
<keyword evidence="5" id="KW-1133">Transmembrane helix</keyword>
<name>A0ABR4IWD6_9EURO</name>
<proteinExistence type="predicted"/>
<comment type="caution">
    <text evidence="9">The sequence shown here is derived from an EMBL/GenBank/DDBJ whole genome shotgun (WGS) entry which is preliminary data.</text>
</comment>
<dbReference type="Pfam" id="PF00067">
    <property type="entry name" value="p450"/>
    <property type="match status" value="1"/>
</dbReference>
<evidence type="ECO:0000256" key="2">
    <source>
        <dbReference type="ARBA" id="ARBA00022617"/>
    </source>
</evidence>
<keyword evidence="10" id="KW-1185">Reference proteome</keyword>
<accession>A0ABR4IWD6</accession>
<keyword evidence="6" id="KW-0560">Oxidoreductase</keyword>
<evidence type="ECO:0000313" key="10">
    <source>
        <dbReference type="Proteomes" id="UP001610335"/>
    </source>
</evidence>
<evidence type="ECO:0000256" key="1">
    <source>
        <dbReference type="ARBA" id="ARBA00004370"/>
    </source>
</evidence>
<sequence length="236" mass="26999">MKAGKTVPEFGDNHELQERLLSIFENHDVLDPRDNPLNLILPGFETLWRIVLRFFMVLKTHGHEHWKETMISFAQGPASKQFKLRSDKDDISAEFLVKEALRLYPPTPRIRRAFQFPGSHQQQNTIIADIEACQTDPGNWGDDALEFNPARWRSLTSEQRNSFLAFGGAPFQCPASQDFGPRVIGLFVGILLDEIGDGWILGSDDVDEQRELDSGRRLRNDRDSYAGVYLVERVEE</sequence>
<keyword evidence="3" id="KW-0812">Transmembrane</keyword>
<keyword evidence="2" id="KW-0349">Heme</keyword>
<reference evidence="9 10" key="1">
    <citation type="submission" date="2024-07" db="EMBL/GenBank/DDBJ databases">
        <title>Section-level genome sequencing and comparative genomics of Aspergillus sections Usti and Cavernicolus.</title>
        <authorList>
            <consortium name="Lawrence Berkeley National Laboratory"/>
            <person name="Nybo J.L."/>
            <person name="Vesth T.C."/>
            <person name="Theobald S."/>
            <person name="Frisvad J.C."/>
            <person name="Larsen T.O."/>
            <person name="Kjaerboelling I."/>
            <person name="Rothschild-Mancinelli K."/>
            <person name="Lyhne E.K."/>
            <person name="Kogle M.E."/>
            <person name="Barry K."/>
            <person name="Clum A."/>
            <person name="Na H."/>
            <person name="Ledsgaard L."/>
            <person name="Lin J."/>
            <person name="Lipzen A."/>
            <person name="Kuo A."/>
            <person name="Riley R."/>
            <person name="Mondo S."/>
            <person name="LaButti K."/>
            <person name="Haridas S."/>
            <person name="Pangalinan J."/>
            <person name="Salamov A.A."/>
            <person name="Simmons B.A."/>
            <person name="Magnuson J.K."/>
            <person name="Chen J."/>
            <person name="Drula E."/>
            <person name="Henrissat B."/>
            <person name="Wiebenga A."/>
            <person name="Lubbers R.J."/>
            <person name="Gomes A.C."/>
            <person name="Makela M.R."/>
            <person name="Stajich J."/>
            <person name="Grigoriev I.V."/>
            <person name="Mortensen U.H."/>
            <person name="De vries R.P."/>
            <person name="Baker S.E."/>
            <person name="Andersen M.R."/>
        </authorList>
    </citation>
    <scope>NUCLEOTIDE SEQUENCE [LARGE SCALE GENOMIC DNA]</scope>
    <source>
        <strain evidence="9 10">CBS 600.67</strain>
    </source>
</reference>
<evidence type="ECO:0000256" key="6">
    <source>
        <dbReference type="ARBA" id="ARBA00023002"/>
    </source>
</evidence>
<keyword evidence="7" id="KW-0408">Iron</keyword>
<dbReference type="SUPFAM" id="SSF48264">
    <property type="entry name" value="Cytochrome P450"/>
    <property type="match status" value="1"/>
</dbReference>
<evidence type="ECO:0000256" key="5">
    <source>
        <dbReference type="ARBA" id="ARBA00022989"/>
    </source>
</evidence>
<organism evidence="9 10">
    <name type="scientific">Aspergillus cavernicola</name>
    <dbReference type="NCBI Taxonomy" id="176166"/>
    <lineage>
        <taxon>Eukaryota</taxon>
        <taxon>Fungi</taxon>
        <taxon>Dikarya</taxon>
        <taxon>Ascomycota</taxon>
        <taxon>Pezizomycotina</taxon>
        <taxon>Eurotiomycetes</taxon>
        <taxon>Eurotiomycetidae</taxon>
        <taxon>Eurotiales</taxon>
        <taxon>Aspergillaceae</taxon>
        <taxon>Aspergillus</taxon>
        <taxon>Aspergillus subgen. Nidulantes</taxon>
    </lineage>
</organism>
<keyword evidence="8" id="KW-0472">Membrane</keyword>
<evidence type="ECO:0000256" key="7">
    <source>
        <dbReference type="ARBA" id="ARBA00023004"/>
    </source>
</evidence>
<evidence type="ECO:0000256" key="8">
    <source>
        <dbReference type="ARBA" id="ARBA00023136"/>
    </source>
</evidence>
<dbReference type="PANTHER" id="PTHR24282:SF211">
    <property type="entry name" value="CYTOCHROME P450-RELATED"/>
    <property type="match status" value="1"/>
</dbReference>
<dbReference type="EMBL" id="JBFXLS010000007">
    <property type="protein sequence ID" value="KAL2832050.1"/>
    <property type="molecule type" value="Genomic_DNA"/>
</dbReference>
<dbReference type="Gene3D" id="1.10.630.10">
    <property type="entry name" value="Cytochrome P450"/>
    <property type="match status" value="1"/>
</dbReference>
<dbReference type="PANTHER" id="PTHR24282">
    <property type="entry name" value="CYTOCHROME P450 FAMILY MEMBER"/>
    <property type="match status" value="1"/>
</dbReference>
<dbReference type="Proteomes" id="UP001610335">
    <property type="component" value="Unassembled WGS sequence"/>
</dbReference>
<dbReference type="InterPro" id="IPR050665">
    <property type="entry name" value="Cytochrome_P450_Monooxygen"/>
</dbReference>
<keyword evidence="4" id="KW-0479">Metal-binding</keyword>
<evidence type="ECO:0000313" key="9">
    <source>
        <dbReference type="EMBL" id="KAL2832050.1"/>
    </source>
</evidence>